<feature type="transmembrane region" description="Helical" evidence="1">
    <location>
        <begin position="12"/>
        <end position="30"/>
    </location>
</feature>
<dbReference type="STRING" id="398579.Spea_2040"/>
<evidence type="ECO:0000313" key="2">
    <source>
        <dbReference type="EMBL" id="ABV87360.1"/>
    </source>
</evidence>
<keyword evidence="1" id="KW-0472">Membrane</keyword>
<dbReference type="EMBL" id="CP000851">
    <property type="protein sequence ID" value="ABV87360.1"/>
    <property type="molecule type" value="Genomic_DNA"/>
</dbReference>
<name>A8H473_SHEPA</name>
<keyword evidence="1" id="KW-1133">Transmembrane helix</keyword>
<dbReference type="eggNOG" id="COG2165">
    <property type="taxonomic scope" value="Bacteria"/>
</dbReference>
<dbReference type="Pfam" id="PF07963">
    <property type="entry name" value="N_methyl"/>
    <property type="match status" value="1"/>
</dbReference>
<keyword evidence="1" id="KW-0812">Transmembrane</keyword>
<dbReference type="HOGENOM" id="CLU_098637_3_0_6"/>
<dbReference type="InterPro" id="IPR045584">
    <property type="entry name" value="Pilin-like"/>
</dbReference>
<evidence type="ECO:0000313" key="3">
    <source>
        <dbReference type="Proteomes" id="UP000002608"/>
    </source>
</evidence>
<dbReference type="NCBIfam" id="TIGR02532">
    <property type="entry name" value="IV_pilin_GFxxxE"/>
    <property type="match status" value="1"/>
</dbReference>
<dbReference type="RefSeq" id="WP_012155276.1">
    <property type="nucleotide sequence ID" value="NC_009901.1"/>
</dbReference>
<organism evidence="2 3">
    <name type="scientific">Shewanella pealeana (strain ATCC 700345 / ANG-SQ1)</name>
    <dbReference type="NCBI Taxonomy" id="398579"/>
    <lineage>
        <taxon>Bacteria</taxon>
        <taxon>Pseudomonadati</taxon>
        <taxon>Pseudomonadota</taxon>
        <taxon>Gammaproteobacteria</taxon>
        <taxon>Alteromonadales</taxon>
        <taxon>Shewanellaceae</taxon>
        <taxon>Shewanella</taxon>
    </lineage>
</organism>
<gene>
    <name evidence="2" type="ordered locus">Spea_2040</name>
</gene>
<keyword evidence="3" id="KW-1185">Reference proteome</keyword>
<reference evidence="2 3" key="1">
    <citation type="submission" date="2007-10" db="EMBL/GenBank/DDBJ databases">
        <title>Complete sequence of Shewanella pealeana ATCC 700345.</title>
        <authorList>
            <consortium name="US DOE Joint Genome Institute"/>
            <person name="Copeland A."/>
            <person name="Lucas S."/>
            <person name="Lapidus A."/>
            <person name="Barry K."/>
            <person name="Glavina del Rio T."/>
            <person name="Dalin E."/>
            <person name="Tice H."/>
            <person name="Pitluck S."/>
            <person name="Chertkov O."/>
            <person name="Brettin T."/>
            <person name="Bruce D."/>
            <person name="Detter J.C."/>
            <person name="Han C."/>
            <person name="Schmutz J."/>
            <person name="Larimer F."/>
            <person name="Land M."/>
            <person name="Hauser L."/>
            <person name="Kyrpides N."/>
            <person name="Kim E."/>
            <person name="Zhao J.-S.Z."/>
            <person name="Manno D."/>
            <person name="Hawari J."/>
            <person name="Richardson P."/>
        </authorList>
    </citation>
    <scope>NUCLEOTIDE SEQUENCE [LARGE SCALE GENOMIC DNA]</scope>
    <source>
        <strain evidence="3">ATCC 700345 / ANG-SQ1</strain>
    </source>
</reference>
<evidence type="ECO:0000256" key="1">
    <source>
        <dbReference type="SAM" id="Phobius"/>
    </source>
</evidence>
<accession>A8H473</accession>
<dbReference type="SUPFAM" id="SSF54523">
    <property type="entry name" value="Pili subunits"/>
    <property type="match status" value="1"/>
</dbReference>
<dbReference type="AlphaFoldDB" id="A8H473"/>
<protein>
    <recommendedName>
        <fullName evidence="4">Methylation site containing protein</fullName>
    </recommendedName>
</protein>
<sequence>MLFNRQHTHGFTLLELIAVIIILGIIAVIATPKFLSINRDAHIAQLNSIAAKISAQNQLIYSKSAIDQIERLIGCSYQCAAHPNWDVRVGQYFVDVSDTRVYVSLGYPLSPLTSGSVVGENYRIAFGLPKTDFQFTSVPAHFGAVAIVPSQWQSKLTDIRNGKFQCHVEYSSPTPYRDYNVNVYSRDC</sequence>
<dbReference type="OrthoDB" id="6264630at2"/>
<dbReference type="Proteomes" id="UP000002608">
    <property type="component" value="Chromosome"/>
</dbReference>
<dbReference type="InterPro" id="IPR012902">
    <property type="entry name" value="N_methyl_site"/>
</dbReference>
<proteinExistence type="predicted"/>
<evidence type="ECO:0008006" key="4">
    <source>
        <dbReference type="Google" id="ProtNLM"/>
    </source>
</evidence>
<dbReference type="KEGG" id="spl:Spea_2040"/>
<dbReference type="Gene3D" id="3.30.700.10">
    <property type="entry name" value="Glycoprotein, Type 4 Pilin"/>
    <property type="match status" value="1"/>
</dbReference>
<dbReference type="PROSITE" id="PS00409">
    <property type="entry name" value="PROKAR_NTER_METHYL"/>
    <property type="match status" value="1"/>
</dbReference>